<evidence type="ECO:0000256" key="1">
    <source>
        <dbReference type="ARBA" id="ARBA00004141"/>
    </source>
</evidence>
<dbReference type="Gene3D" id="1.20.1250.20">
    <property type="entry name" value="MFS general substrate transporter like domains"/>
    <property type="match status" value="1"/>
</dbReference>
<feature type="domain" description="Aldehyde dehydrogenase" evidence="12">
    <location>
        <begin position="578"/>
        <end position="675"/>
    </location>
</feature>
<organism evidence="13 14">
    <name type="scientific">Fusarium acutatum</name>
    <dbReference type="NCBI Taxonomy" id="78861"/>
    <lineage>
        <taxon>Eukaryota</taxon>
        <taxon>Fungi</taxon>
        <taxon>Dikarya</taxon>
        <taxon>Ascomycota</taxon>
        <taxon>Pezizomycotina</taxon>
        <taxon>Sordariomycetes</taxon>
        <taxon>Hypocreomycetidae</taxon>
        <taxon>Hypocreales</taxon>
        <taxon>Nectriaceae</taxon>
        <taxon>Fusarium</taxon>
        <taxon>Fusarium fujikuroi species complex</taxon>
    </lineage>
</organism>
<evidence type="ECO:0000259" key="12">
    <source>
        <dbReference type="Pfam" id="PF00171"/>
    </source>
</evidence>
<dbReference type="PANTHER" id="PTHR11699">
    <property type="entry name" value="ALDEHYDE DEHYDROGENASE-RELATED"/>
    <property type="match status" value="1"/>
</dbReference>
<dbReference type="GO" id="GO:0004029">
    <property type="term" value="F:aldehyde dehydrogenase (NAD+) activity"/>
    <property type="evidence" value="ECO:0007669"/>
    <property type="project" value="UniProtKB-EC"/>
</dbReference>
<evidence type="ECO:0000256" key="3">
    <source>
        <dbReference type="ARBA" id="ARBA00023002"/>
    </source>
</evidence>
<feature type="transmembrane region" description="Helical" evidence="11">
    <location>
        <begin position="297"/>
        <end position="319"/>
    </location>
</feature>
<feature type="transmembrane region" description="Helical" evidence="11">
    <location>
        <begin position="108"/>
        <end position="127"/>
    </location>
</feature>
<dbReference type="GO" id="GO:0022857">
    <property type="term" value="F:transmembrane transporter activity"/>
    <property type="evidence" value="ECO:0007669"/>
    <property type="project" value="InterPro"/>
</dbReference>
<keyword evidence="11" id="KW-1133">Transmembrane helix</keyword>
<keyword evidence="4" id="KW-0325">Glycoprotein</keyword>
<keyword evidence="11" id="KW-0812">Transmembrane</keyword>
<dbReference type="Proteomes" id="UP000536711">
    <property type="component" value="Unassembled WGS sequence"/>
</dbReference>
<sequence length="848" mass="90352">MGLGIKEPSDGHHAPGTITLDHNSAGSNAEGRGLKHGSGKYSLIVLVPQPSNDPNDPLNWLFVKKTAAFSIILLGTAVNCVVPAPLLNAGIVDVTTDLKRSLADIAKLNGYLLLAIGAVSPFASAFARKYGKRPVFVLSSVLALVGCLVAEFAKNYNTLLAGRLLQGVAGAAYESLCSAVVNDIYFVHRRGFYAAIVIFFLTSLSNGVSGDADIRWTEGLENPQPKSFLSQLALYNGVFTKMSLPSMMLASLAIATNAIATYNVLVSGLIMAWYVAMSVLAGVMFTAPPWSFNAAGVGYVSIGPLVGGAMAMICLALVSDPLMRYMTIGNKGGYEPEFRLVLASVGGVTTVAGLVGFGHAIKAQNPETLGSEIPCSNEASQTSTDNNNIVGIVDTLAAGNNSLGLQATLRVGLPPEISFLVRHLIKMATINITGFGGHEINVSTGLFINNEFVSAQGNATVQVENPFNGKHLADISAAQATDVDKAVKVAAKAHKETWRSAHPSVRRNLLNRLADLLERDIQELASLESVDAGLLYRDSSGLFIPQAIETLRYYAGWTDNLSRSLREWHIHVVFQLAMVTIWKLAAALTTGNVLIIKTPEASPLYGQKLGDLIIEVGFPPGVVQILCGLGTVAGSAIAAHPDIRKVSFTGSTAVGRQILAASAKTNLKKVSLELGDIADRDPLLEEATKGPVINSIQKKRIIDYIKKGQSENQKLLHRADDFGLPSGGHFVPNIAFIDVDPQSIVIREEIFSPVTCIAKFSTEDEVIELANDSNYGLASAVFTQNIEKAISVGDALETGQVTINMWGAVNANAAFGGVKESGFRRDLGKEAIDEWTQIKYVQVMVPKL</sequence>
<name>A0A8H4J7R1_9HYPO</name>
<dbReference type="InterPro" id="IPR011701">
    <property type="entry name" value="MFS"/>
</dbReference>
<dbReference type="Gene3D" id="3.40.605.10">
    <property type="entry name" value="Aldehyde Dehydrogenase, Chain A, domain 1"/>
    <property type="match status" value="2"/>
</dbReference>
<dbReference type="GO" id="GO:0016020">
    <property type="term" value="C:membrane"/>
    <property type="evidence" value="ECO:0007669"/>
    <property type="project" value="UniProtKB-SubCell"/>
</dbReference>
<evidence type="ECO:0000256" key="11">
    <source>
        <dbReference type="SAM" id="Phobius"/>
    </source>
</evidence>
<dbReference type="InterPro" id="IPR016162">
    <property type="entry name" value="Ald_DH_N"/>
</dbReference>
<feature type="transmembrane region" description="Helical" evidence="11">
    <location>
        <begin position="192"/>
        <end position="212"/>
    </location>
</feature>
<feature type="transmembrane region" description="Helical" evidence="11">
    <location>
        <begin position="67"/>
        <end position="88"/>
    </location>
</feature>
<dbReference type="OrthoDB" id="2585655at2759"/>
<evidence type="ECO:0000256" key="6">
    <source>
        <dbReference type="ARBA" id="ARBA00049194"/>
    </source>
</evidence>
<dbReference type="EC" id="1.2.1.3" evidence="5"/>
<comment type="function">
    <text evidence="7">Putative aldehyde dehydrogenase; part of the gene cluster that mediates the biosynthesis of the mycotoxin fusarin C. Within the cluster, FUS1, FUS2, FUS8 and FUS9 are sufficient for fusarin production. The other FUS cluster members are not essential for fusarin C biosynthesis.</text>
</comment>
<protein>
    <recommendedName>
        <fullName evidence="8">Putative aldehyde dehydrogenase FUS7</fullName>
        <ecNumber evidence="5">1.2.1.3</ecNumber>
    </recommendedName>
    <alternativeName>
        <fullName evidence="9">Fusarin biosynthesis protein 7</fullName>
    </alternativeName>
</protein>
<reference evidence="13 14" key="1">
    <citation type="submission" date="2020-01" db="EMBL/GenBank/DDBJ databases">
        <title>Identification and distribution of gene clusters putatively required for synthesis of sphingolipid metabolism inhibitors in phylogenetically diverse species of the filamentous fungus Fusarium.</title>
        <authorList>
            <person name="Kim H.-S."/>
            <person name="Busman M."/>
            <person name="Brown D.W."/>
            <person name="Divon H."/>
            <person name="Uhlig S."/>
            <person name="Proctor R.H."/>
        </authorList>
    </citation>
    <scope>NUCLEOTIDE SEQUENCE [LARGE SCALE GENOMIC DNA]</scope>
    <source>
        <strain evidence="13 14">NRRL 13308</strain>
    </source>
</reference>
<evidence type="ECO:0000256" key="8">
    <source>
        <dbReference type="ARBA" id="ARBA00074663"/>
    </source>
</evidence>
<gene>
    <name evidence="13" type="ORF">FACUT_14011</name>
</gene>
<dbReference type="FunFam" id="3.40.605.10:FF:000007">
    <property type="entry name" value="NAD/NADP-dependent betaine aldehyde dehydrogenase"/>
    <property type="match status" value="1"/>
</dbReference>
<dbReference type="SUPFAM" id="SSF53720">
    <property type="entry name" value="ALDH-like"/>
    <property type="match status" value="1"/>
</dbReference>
<dbReference type="Pfam" id="PF07690">
    <property type="entry name" value="MFS_1"/>
    <property type="match status" value="1"/>
</dbReference>
<feature type="transmembrane region" description="Helical" evidence="11">
    <location>
        <begin position="262"/>
        <end position="285"/>
    </location>
</feature>
<dbReference type="InterPro" id="IPR016161">
    <property type="entry name" value="Ald_DH/histidinol_DH"/>
</dbReference>
<comment type="similarity">
    <text evidence="2">Belongs to the aldehyde dehydrogenase family.</text>
</comment>
<dbReference type="AlphaFoldDB" id="A0A8H4J7R1"/>
<comment type="caution">
    <text evidence="13">The sequence shown here is derived from an EMBL/GenBank/DDBJ whole genome shotgun (WGS) entry which is preliminary data.</text>
</comment>
<dbReference type="InterPro" id="IPR015590">
    <property type="entry name" value="Aldehyde_DH_dom"/>
</dbReference>
<dbReference type="SUPFAM" id="SSF103473">
    <property type="entry name" value="MFS general substrate transporter"/>
    <property type="match status" value="1"/>
</dbReference>
<proteinExistence type="inferred from homology"/>
<evidence type="ECO:0000256" key="9">
    <source>
        <dbReference type="ARBA" id="ARBA00078750"/>
    </source>
</evidence>
<dbReference type="InterPro" id="IPR036259">
    <property type="entry name" value="MFS_trans_sf"/>
</dbReference>
<evidence type="ECO:0000256" key="7">
    <source>
        <dbReference type="ARBA" id="ARBA00054117"/>
    </source>
</evidence>
<feature type="domain" description="Aldehyde dehydrogenase" evidence="12">
    <location>
        <begin position="681"/>
        <end position="841"/>
    </location>
</feature>
<evidence type="ECO:0000313" key="14">
    <source>
        <dbReference type="Proteomes" id="UP000536711"/>
    </source>
</evidence>
<evidence type="ECO:0000256" key="5">
    <source>
        <dbReference type="ARBA" id="ARBA00024226"/>
    </source>
</evidence>
<dbReference type="Gene3D" id="3.40.309.10">
    <property type="entry name" value="Aldehyde Dehydrogenase, Chain A, domain 2"/>
    <property type="match status" value="1"/>
</dbReference>
<keyword evidence="14" id="KW-1185">Reference proteome</keyword>
<evidence type="ECO:0000256" key="4">
    <source>
        <dbReference type="ARBA" id="ARBA00023180"/>
    </source>
</evidence>
<evidence type="ECO:0000256" key="2">
    <source>
        <dbReference type="ARBA" id="ARBA00009986"/>
    </source>
</evidence>
<comment type="subcellular location">
    <subcellularLocation>
        <location evidence="1">Membrane</location>
        <topology evidence="1">Multi-pass membrane protein</topology>
    </subcellularLocation>
</comment>
<dbReference type="InterPro" id="IPR016163">
    <property type="entry name" value="Ald_DH_C"/>
</dbReference>
<comment type="catalytic activity">
    <reaction evidence="6">
        <text>an aldehyde + NAD(+) + H2O = a carboxylate + NADH + 2 H(+)</text>
        <dbReference type="Rhea" id="RHEA:16185"/>
        <dbReference type="ChEBI" id="CHEBI:15377"/>
        <dbReference type="ChEBI" id="CHEBI:15378"/>
        <dbReference type="ChEBI" id="CHEBI:17478"/>
        <dbReference type="ChEBI" id="CHEBI:29067"/>
        <dbReference type="ChEBI" id="CHEBI:57540"/>
        <dbReference type="ChEBI" id="CHEBI:57945"/>
        <dbReference type="EC" id="1.2.1.3"/>
    </reaction>
</comment>
<evidence type="ECO:0000256" key="10">
    <source>
        <dbReference type="SAM" id="MobiDB-lite"/>
    </source>
</evidence>
<evidence type="ECO:0000313" key="13">
    <source>
        <dbReference type="EMBL" id="KAF4414736.1"/>
    </source>
</evidence>
<feature type="region of interest" description="Disordered" evidence="10">
    <location>
        <begin position="1"/>
        <end position="31"/>
    </location>
</feature>
<feature type="transmembrane region" description="Helical" evidence="11">
    <location>
        <begin position="340"/>
        <end position="361"/>
    </location>
</feature>
<accession>A0A8H4J7R1</accession>
<dbReference type="EMBL" id="JAADJF010000737">
    <property type="protein sequence ID" value="KAF4414736.1"/>
    <property type="molecule type" value="Genomic_DNA"/>
</dbReference>
<feature type="transmembrane region" description="Helical" evidence="11">
    <location>
        <begin position="134"/>
        <end position="153"/>
    </location>
</feature>
<keyword evidence="11" id="KW-0472">Membrane</keyword>
<feature type="domain" description="Aldehyde dehydrogenase" evidence="12">
    <location>
        <begin position="452"/>
        <end position="563"/>
    </location>
</feature>
<dbReference type="Pfam" id="PF00171">
    <property type="entry name" value="Aldedh"/>
    <property type="match status" value="3"/>
</dbReference>
<keyword evidence="3" id="KW-0560">Oxidoreductase</keyword>